<dbReference type="PROSITE" id="PS51257">
    <property type="entry name" value="PROKAR_LIPOPROTEIN"/>
    <property type="match status" value="1"/>
</dbReference>
<evidence type="ECO:0000313" key="1">
    <source>
        <dbReference type="EMBL" id="CUV65038.1"/>
    </source>
</evidence>
<evidence type="ECO:0008006" key="2">
    <source>
        <dbReference type="Google" id="ProtNLM"/>
    </source>
</evidence>
<gene>
    <name evidence="1" type="ORF">BN3087_150055</name>
</gene>
<dbReference type="AlphaFoldDB" id="A0A0S4XLW7"/>
<protein>
    <recommendedName>
        <fullName evidence="2">Lipoprotein</fullName>
    </recommendedName>
</protein>
<name>A0A0S4XLW7_9BACT</name>
<organism evidence="1">
    <name type="scientific">Sulfurovum sp. enrichment culture clone C5</name>
    <dbReference type="NCBI Taxonomy" id="497650"/>
    <lineage>
        <taxon>Bacteria</taxon>
        <taxon>Pseudomonadati</taxon>
        <taxon>Campylobacterota</taxon>
        <taxon>Epsilonproteobacteria</taxon>
        <taxon>Campylobacterales</taxon>
        <taxon>Sulfurovaceae</taxon>
        <taxon>Sulfurovum</taxon>
        <taxon>environmental samples</taxon>
    </lineage>
</organism>
<sequence>MRQKLILLIMAISTILFSGCGEFSNVSFNAEMNKNINKIAVIPPLKETKINIFYFNHPGMNFGLIGSVVALAEFDSKEKSYNKLIESEKFDANSYFIEKLKGYLENDKYSINLLPVENKEKFKFLKTYPEADADAYLDLLCSVGYIAGSPTSTYKPTVKLKVRLVKKIDKTIIYDKMIAIGENYGLDQNVEYIGCEDNSCYSDFSKLKENPKQSIDGLKISLDKIAYHVANSLKK</sequence>
<dbReference type="EMBL" id="FAXN01000013">
    <property type="protein sequence ID" value="CUV65038.1"/>
    <property type="molecule type" value="Genomic_DNA"/>
</dbReference>
<proteinExistence type="predicted"/>
<reference evidence="1" key="1">
    <citation type="submission" date="2015-11" db="EMBL/GenBank/DDBJ databases">
        <authorList>
            <person name="Zhang Y."/>
            <person name="Guo Z."/>
        </authorList>
    </citation>
    <scope>NUCLEOTIDE SEQUENCE</scope>
    <source>
        <strain evidence="1">BN30871</strain>
    </source>
</reference>
<accession>A0A0S4XLW7</accession>